<reference evidence="3 4" key="1">
    <citation type="submission" date="2023-11" db="EMBL/GenBank/DDBJ databases">
        <title>Arctic aerobic anoxygenic photoheterotroph Sediminicoccus rosea KRV36 adapts its photosynthesis to long days of polar summer.</title>
        <authorList>
            <person name="Tomasch J."/>
            <person name="Kopejtka K."/>
            <person name="Bily T."/>
            <person name="Gardiner A.T."/>
            <person name="Gardian Z."/>
            <person name="Shivaramu S."/>
            <person name="Koblizek M."/>
            <person name="Engelhardt F."/>
            <person name="Kaftan D."/>
        </authorList>
    </citation>
    <scope>NUCLEOTIDE SEQUENCE [LARGE SCALE GENOMIC DNA]</scope>
    <source>
        <strain evidence="3 4">R-30</strain>
    </source>
</reference>
<feature type="signal peptide" evidence="2">
    <location>
        <begin position="1"/>
        <end position="27"/>
    </location>
</feature>
<feature type="chain" id="PRO_5045977249" evidence="2">
    <location>
        <begin position="28"/>
        <end position="330"/>
    </location>
</feature>
<comment type="similarity">
    <text evidence="1">Belongs to the UPF0065 (bug) family.</text>
</comment>
<dbReference type="RefSeq" id="WP_318648237.1">
    <property type="nucleotide sequence ID" value="NZ_CP137852.1"/>
</dbReference>
<keyword evidence="2" id="KW-0732">Signal</keyword>
<proteinExistence type="inferred from homology"/>
<dbReference type="Gene3D" id="3.40.190.150">
    <property type="entry name" value="Bordetella uptake gene, domain 1"/>
    <property type="match status" value="1"/>
</dbReference>
<accession>A0ABZ0PFN8</accession>
<sequence length="330" mass="34584">MSNAIIGRRALAGLLAAPAFAPSLAGAQEPYPSRPMRFIVPVAAGGSADAQARRVAQRLAERWGQPVVVENRPGANGIVAVQNFLQAPPDGHTVFATPSGPIAINPSLYRNLPYDPFRDFSFASLISVIPLVLAVHSSVPANTLPELVALTRRQGASFAFANAGVGTPSHLSIAMFRTMAGGGDVTSVPFGGSAPGLTSIVGGQTQAMFDAAVSIAPFFRDNRLKPIGVAHGERLSMLPEVPTLIEQGAPNFLSATWMSLCTHAATPRDRTARLAAEVDSILAEPALRELLTNQGAFVRGGTPEDFAAFARAEAEKWGRLVRETGASVDA</sequence>
<dbReference type="EMBL" id="CP137852">
    <property type="protein sequence ID" value="WPB84281.1"/>
    <property type="molecule type" value="Genomic_DNA"/>
</dbReference>
<evidence type="ECO:0000313" key="4">
    <source>
        <dbReference type="Proteomes" id="UP001305521"/>
    </source>
</evidence>
<dbReference type="Pfam" id="PF03401">
    <property type="entry name" value="TctC"/>
    <property type="match status" value="1"/>
</dbReference>
<organism evidence="3 4">
    <name type="scientific">Sediminicoccus rosea</name>
    <dbReference type="NCBI Taxonomy" id="1225128"/>
    <lineage>
        <taxon>Bacteria</taxon>
        <taxon>Pseudomonadati</taxon>
        <taxon>Pseudomonadota</taxon>
        <taxon>Alphaproteobacteria</taxon>
        <taxon>Acetobacterales</taxon>
        <taxon>Roseomonadaceae</taxon>
        <taxon>Sediminicoccus</taxon>
    </lineage>
</organism>
<dbReference type="Proteomes" id="UP001305521">
    <property type="component" value="Chromosome"/>
</dbReference>
<dbReference type="PIRSF" id="PIRSF017082">
    <property type="entry name" value="YflP"/>
    <property type="match status" value="1"/>
</dbReference>
<gene>
    <name evidence="3" type="ORF">R9Z33_19560</name>
</gene>
<dbReference type="PANTHER" id="PTHR42928">
    <property type="entry name" value="TRICARBOXYLATE-BINDING PROTEIN"/>
    <property type="match status" value="1"/>
</dbReference>
<evidence type="ECO:0000313" key="3">
    <source>
        <dbReference type="EMBL" id="WPB84281.1"/>
    </source>
</evidence>
<keyword evidence="4" id="KW-1185">Reference proteome</keyword>
<name>A0ABZ0PFN8_9PROT</name>
<dbReference type="InterPro" id="IPR042100">
    <property type="entry name" value="Bug_dom1"/>
</dbReference>
<evidence type="ECO:0000256" key="1">
    <source>
        <dbReference type="ARBA" id="ARBA00006987"/>
    </source>
</evidence>
<dbReference type="InterPro" id="IPR005064">
    <property type="entry name" value="BUG"/>
</dbReference>
<dbReference type="Gene3D" id="3.40.190.10">
    <property type="entry name" value="Periplasmic binding protein-like II"/>
    <property type="match status" value="1"/>
</dbReference>
<dbReference type="PANTHER" id="PTHR42928:SF5">
    <property type="entry name" value="BLR1237 PROTEIN"/>
    <property type="match status" value="1"/>
</dbReference>
<protein>
    <submittedName>
        <fullName evidence="3">Tripartite tricarboxylate transporter substrate-binding protein</fullName>
    </submittedName>
</protein>
<evidence type="ECO:0000256" key="2">
    <source>
        <dbReference type="SAM" id="SignalP"/>
    </source>
</evidence>